<dbReference type="InterPro" id="IPR022973">
    <property type="entry name" value="Ribosomal_uL10_bac"/>
</dbReference>
<evidence type="ECO:0000256" key="3">
    <source>
        <dbReference type="ARBA" id="ARBA00023274"/>
    </source>
</evidence>
<dbReference type="AlphaFoldDB" id="A0A1G2EM68"/>
<keyword evidence="5" id="KW-0699">rRNA-binding</keyword>
<keyword evidence="5" id="KW-0694">RNA-binding</keyword>
<sequence length="170" mass="18830">MPQTKDQKKSILKVLSESLDKQKSMVFVDYKGMKYQDLSAFRKKLKEKGCKLSVAKKTLLGLAFKKKGIEYNPRELEGQVALVLGFEDEFSPSKVSYETSKEKENLKILAGFFENNIITADDVVNLAKIPSRAELLAKVAGSLSSPVSGLVSCLHGNLRNLVYALSAIKK</sequence>
<dbReference type="NCBIfam" id="NF000955">
    <property type="entry name" value="PRK00099.1-1"/>
    <property type="match status" value="1"/>
</dbReference>
<dbReference type="GO" id="GO:1990904">
    <property type="term" value="C:ribonucleoprotein complex"/>
    <property type="evidence" value="ECO:0007669"/>
    <property type="project" value="UniProtKB-KW"/>
</dbReference>
<comment type="subunit">
    <text evidence="5">Part of the ribosomal stalk of the 50S ribosomal subunit. The N-terminus interacts with L11 and the large rRNA to form the base of the stalk. The C-terminus forms an elongated spine to which L12 dimers bind in a sequential fashion forming a multimeric L10(L12)X complex.</text>
</comment>
<proteinExistence type="inferred from homology"/>
<dbReference type="GO" id="GO:0005840">
    <property type="term" value="C:ribosome"/>
    <property type="evidence" value="ECO:0007669"/>
    <property type="project" value="UniProtKB-KW"/>
</dbReference>
<organism evidence="6 7">
    <name type="scientific">Candidatus Nealsonbacteria bacterium RIFOXYC1_FULL_40_7</name>
    <dbReference type="NCBI Taxonomy" id="1801678"/>
    <lineage>
        <taxon>Bacteria</taxon>
        <taxon>Candidatus Nealsoniibacteriota</taxon>
    </lineage>
</organism>
<protein>
    <recommendedName>
        <fullName evidence="4 5">Large ribosomal subunit protein uL10</fullName>
    </recommendedName>
</protein>
<gene>
    <name evidence="5" type="primary">rplJ</name>
    <name evidence="6" type="ORF">A2427_00965</name>
</gene>
<keyword evidence="3 5" id="KW-0687">Ribonucleoprotein</keyword>
<dbReference type="Pfam" id="PF00466">
    <property type="entry name" value="Ribosomal_L10"/>
    <property type="match status" value="1"/>
</dbReference>
<evidence type="ECO:0000313" key="7">
    <source>
        <dbReference type="Proteomes" id="UP000176326"/>
    </source>
</evidence>
<dbReference type="EMBL" id="MHMN01000054">
    <property type="protein sequence ID" value="OGZ26859.1"/>
    <property type="molecule type" value="Genomic_DNA"/>
</dbReference>
<dbReference type="Proteomes" id="UP000176326">
    <property type="component" value="Unassembled WGS sequence"/>
</dbReference>
<dbReference type="PANTHER" id="PTHR11560">
    <property type="entry name" value="39S RIBOSOMAL PROTEIN L10, MITOCHONDRIAL"/>
    <property type="match status" value="1"/>
</dbReference>
<evidence type="ECO:0000256" key="5">
    <source>
        <dbReference type="HAMAP-Rule" id="MF_00362"/>
    </source>
</evidence>
<dbReference type="InterPro" id="IPR001790">
    <property type="entry name" value="Ribosomal_uL10"/>
</dbReference>
<reference evidence="6 7" key="1">
    <citation type="journal article" date="2016" name="Nat. Commun.">
        <title>Thousands of microbial genomes shed light on interconnected biogeochemical processes in an aquifer system.</title>
        <authorList>
            <person name="Anantharaman K."/>
            <person name="Brown C.T."/>
            <person name="Hug L.A."/>
            <person name="Sharon I."/>
            <person name="Castelle C.J."/>
            <person name="Probst A.J."/>
            <person name="Thomas B.C."/>
            <person name="Singh A."/>
            <person name="Wilkins M.J."/>
            <person name="Karaoz U."/>
            <person name="Brodie E.L."/>
            <person name="Williams K.H."/>
            <person name="Hubbard S.S."/>
            <person name="Banfield J.F."/>
        </authorList>
    </citation>
    <scope>NUCLEOTIDE SEQUENCE [LARGE SCALE GENOMIC DNA]</scope>
</reference>
<dbReference type="Gene3D" id="6.10.250.290">
    <property type="match status" value="1"/>
</dbReference>
<comment type="similarity">
    <text evidence="1 5">Belongs to the universal ribosomal protein uL10 family.</text>
</comment>
<dbReference type="HAMAP" id="MF_00362">
    <property type="entry name" value="Ribosomal_uL10"/>
    <property type="match status" value="1"/>
</dbReference>
<keyword evidence="2 5" id="KW-0689">Ribosomal protein</keyword>
<name>A0A1G2EM68_9BACT</name>
<dbReference type="GO" id="GO:0006412">
    <property type="term" value="P:translation"/>
    <property type="evidence" value="ECO:0007669"/>
    <property type="project" value="UniProtKB-UniRule"/>
</dbReference>
<dbReference type="InterPro" id="IPR043141">
    <property type="entry name" value="Ribosomal_uL10-like_sf"/>
</dbReference>
<comment type="caution">
    <text evidence="6">The sequence shown here is derived from an EMBL/GenBank/DDBJ whole genome shotgun (WGS) entry which is preliminary data.</text>
</comment>
<dbReference type="InterPro" id="IPR047865">
    <property type="entry name" value="Ribosomal_uL10_bac_type"/>
</dbReference>
<evidence type="ECO:0000256" key="2">
    <source>
        <dbReference type="ARBA" id="ARBA00022980"/>
    </source>
</evidence>
<dbReference type="SUPFAM" id="SSF160369">
    <property type="entry name" value="Ribosomal protein L10-like"/>
    <property type="match status" value="1"/>
</dbReference>
<comment type="function">
    <text evidence="5">Forms part of the ribosomal stalk, playing a central role in the interaction of the ribosome with GTP-bound translation factors.</text>
</comment>
<evidence type="ECO:0000256" key="1">
    <source>
        <dbReference type="ARBA" id="ARBA00008889"/>
    </source>
</evidence>
<evidence type="ECO:0000256" key="4">
    <source>
        <dbReference type="ARBA" id="ARBA00035202"/>
    </source>
</evidence>
<evidence type="ECO:0000313" key="6">
    <source>
        <dbReference type="EMBL" id="OGZ26859.1"/>
    </source>
</evidence>
<dbReference type="GO" id="GO:0070180">
    <property type="term" value="F:large ribosomal subunit rRNA binding"/>
    <property type="evidence" value="ECO:0007669"/>
    <property type="project" value="UniProtKB-UniRule"/>
</dbReference>
<dbReference type="CDD" id="cd05797">
    <property type="entry name" value="Ribosomal_L10"/>
    <property type="match status" value="1"/>
</dbReference>
<accession>A0A1G2EM68</accession>
<dbReference type="Gene3D" id="3.30.70.1730">
    <property type="match status" value="1"/>
</dbReference>